<proteinExistence type="predicted"/>
<evidence type="ECO:0000313" key="2">
    <source>
        <dbReference type="EMBL" id="GAA0984276.1"/>
    </source>
</evidence>
<evidence type="ECO:0000256" key="1">
    <source>
        <dbReference type="SAM" id="MobiDB-lite"/>
    </source>
</evidence>
<feature type="compositionally biased region" description="Basic and acidic residues" evidence="1">
    <location>
        <begin position="21"/>
        <end position="41"/>
    </location>
</feature>
<gene>
    <name evidence="2" type="ORF">GCM10009576_048290</name>
</gene>
<feature type="region of interest" description="Disordered" evidence="1">
    <location>
        <begin position="1"/>
        <end position="97"/>
    </location>
</feature>
<evidence type="ECO:0000313" key="3">
    <source>
        <dbReference type="Proteomes" id="UP001500033"/>
    </source>
</evidence>
<comment type="caution">
    <text evidence="2">The sequence shown here is derived from an EMBL/GenBank/DDBJ whole genome shotgun (WGS) entry which is preliminary data.</text>
</comment>
<name>A0ABN1SDE6_9ACTN</name>
<reference evidence="2 3" key="1">
    <citation type="journal article" date="2019" name="Int. J. Syst. Evol. Microbiol.">
        <title>The Global Catalogue of Microorganisms (GCM) 10K type strain sequencing project: providing services to taxonomists for standard genome sequencing and annotation.</title>
        <authorList>
            <consortium name="The Broad Institute Genomics Platform"/>
            <consortium name="The Broad Institute Genome Sequencing Center for Infectious Disease"/>
            <person name="Wu L."/>
            <person name="Ma J."/>
        </authorList>
    </citation>
    <scope>NUCLEOTIDE SEQUENCE [LARGE SCALE GENOMIC DNA]</scope>
    <source>
        <strain evidence="2 3">JCM 11445</strain>
    </source>
</reference>
<feature type="compositionally biased region" description="Basic and acidic residues" evidence="1">
    <location>
        <begin position="56"/>
        <end position="71"/>
    </location>
</feature>
<sequence>MGHGRPGHPAAGRQHVRMRRPAREHGGPPREDTIMSGEKKGARTAAEEIEAEITEAETRVTDDEEDSRYGESGDAITPNVDAQEESQGEGSGTGGHQ</sequence>
<organism evidence="2 3">
    <name type="scientific">Streptomyces rhizosphaericus</name>
    <dbReference type="NCBI Taxonomy" id="114699"/>
    <lineage>
        <taxon>Bacteria</taxon>
        <taxon>Bacillati</taxon>
        <taxon>Actinomycetota</taxon>
        <taxon>Actinomycetes</taxon>
        <taxon>Kitasatosporales</taxon>
        <taxon>Streptomycetaceae</taxon>
        <taxon>Streptomyces</taxon>
        <taxon>Streptomyces violaceusniger group</taxon>
    </lineage>
</organism>
<keyword evidence="3" id="KW-1185">Reference proteome</keyword>
<dbReference type="EMBL" id="BAAAIE010000031">
    <property type="protein sequence ID" value="GAA0984276.1"/>
    <property type="molecule type" value="Genomic_DNA"/>
</dbReference>
<dbReference type="Proteomes" id="UP001500033">
    <property type="component" value="Unassembled WGS sequence"/>
</dbReference>
<accession>A0ABN1SDE6</accession>
<protein>
    <submittedName>
        <fullName evidence="2">Uncharacterized protein</fullName>
    </submittedName>
</protein>